<dbReference type="InterPro" id="IPR002078">
    <property type="entry name" value="Sigma_54_int"/>
</dbReference>
<evidence type="ECO:0000256" key="4">
    <source>
        <dbReference type="ARBA" id="ARBA00023015"/>
    </source>
</evidence>
<keyword evidence="4" id="KW-0805">Transcription regulation</keyword>
<evidence type="ECO:0000256" key="5">
    <source>
        <dbReference type="ARBA" id="ARBA00023125"/>
    </source>
</evidence>
<dbReference type="InterPro" id="IPR009057">
    <property type="entry name" value="Homeodomain-like_sf"/>
</dbReference>
<keyword evidence="12" id="KW-1185">Reference proteome</keyword>
<proteinExistence type="predicted"/>
<keyword evidence="2" id="KW-0058">Aromatic hydrocarbons catabolism</keyword>
<dbReference type="NCBIfam" id="TIGR04381">
    <property type="entry name" value="HTH_TypR"/>
    <property type="match status" value="1"/>
</dbReference>
<dbReference type="Proteomes" id="UP000675664">
    <property type="component" value="Unassembled WGS sequence"/>
</dbReference>
<keyword evidence="5" id="KW-0238">DNA-binding</keyword>
<dbReference type="SUPFAM" id="SSF46689">
    <property type="entry name" value="Homeodomain-like"/>
    <property type="match status" value="1"/>
</dbReference>
<evidence type="ECO:0000259" key="8">
    <source>
        <dbReference type="PROSITE" id="PS50045"/>
    </source>
</evidence>
<dbReference type="PROSITE" id="PS50112">
    <property type="entry name" value="PAS"/>
    <property type="match status" value="1"/>
</dbReference>
<feature type="domain" description="PAS" evidence="9">
    <location>
        <begin position="12"/>
        <end position="65"/>
    </location>
</feature>
<keyword evidence="3" id="KW-0067">ATP-binding</keyword>
<dbReference type="GO" id="GO:0005524">
    <property type="term" value="F:ATP binding"/>
    <property type="evidence" value="ECO:0007669"/>
    <property type="project" value="UniProtKB-KW"/>
</dbReference>
<dbReference type="InterPro" id="IPR030828">
    <property type="entry name" value="HTH_TyrR"/>
</dbReference>
<evidence type="ECO:0000256" key="1">
    <source>
        <dbReference type="ARBA" id="ARBA00022741"/>
    </source>
</evidence>
<evidence type="ECO:0000259" key="9">
    <source>
        <dbReference type="PROSITE" id="PS50112"/>
    </source>
</evidence>
<dbReference type="Gene3D" id="1.10.10.60">
    <property type="entry name" value="Homeodomain-like"/>
    <property type="match status" value="1"/>
</dbReference>
<dbReference type="PROSITE" id="PS00688">
    <property type="entry name" value="SIGMA54_INTERACT_3"/>
    <property type="match status" value="1"/>
</dbReference>
<dbReference type="GO" id="GO:0003677">
    <property type="term" value="F:DNA binding"/>
    <property type="evidence" value="ECO:0007669"/>
    <property type="project" value="UniProtKB-KW"/>
</dbReference>
<dbReference type="Pfam" id="PF25601">
    <property type="entry name" value="AAA_lid_14"/>
    <property type="match status" value="1"/>
</dbReference>
<dbReference type="InterPro" id="IPR027417">
    <property type="entry name" value="P-loop_NTPase"/>
</dbReference>
<dbReference type="Pfam" id="PF00158">
    <property type="entry name" value="Sigma54_activat"/>
    <property type="match status" value="1"/>
</dbReference>
<dbReference type="SUPFAM" id="SSF52540">
    <property type="entry name" value="P-loop containing nucleoside triphosphate hydrolases"/>
    <property type="match status" value="1"/>
</dbReference>
<dbReference type="InterPro" id="IPR025944">
    <property type="entry name" value="Sigma_54_int_dom_CS"/>
</dbReference>
<dbReference type="PROSITE" id="PS00675">
    <property type="entry name" value="SIGMA54_INTERACT_1"/>
    <property type="match status" value="1"/>
</dbReference>
<dbReference type="Pfam" id="PF18024">
    <property type="entry name" value="HTH_50"/>
    <property type="match status" value="1"/>
</dbReference>
<evidence type="ECO:0000256" key="7">
    <source>
        <dbReference type="ARBA" id="ARBA00029500"/>
    </source>
</evidence>
<sequence>MSSNKKALSAVSLDELVPILDSISDAIFIDDAQGFTIWVNRASEELYKIKREDIIGKHVSFLESEGIFTPSVARIVMEEKKEVNIIHENRDGKRLLTTGIPIMDANHNMSKIITTTHDITELINLQNELESIQNTLHGLKDNEQYIFGDIVANSPSMYNVIQLTRRLSDIDSTVLITGESGVGKGVIAKLLHENGNRKDHPFVKVNCGAIPENLIESELFGYESGAFTGSRRAGKKGLFEVADKGTIFLDEISELPLNLQVKLLQVIQEREIKKVGGIDSIPIDVRIIAATNKDLHSLVQEGKFREDLYYRLNVVPISIPPLRERPEDIIPMIRKFLNKTNKKMKEHKEIDSKSIAILMKYPWPGNVRELENIIERLIITTKGNTIHPENLPSFIHQPENTEEEMLKIPAITSLKQALDHAEQEILAKALEKHKSTRAMAKALGVSQPTIVRKLQKYKIGDTK</sequence>
<dbReference type="AlphaFoldDB" id="A0A8J7W220"/>
<dbReference type="PROSITE" id="PS50045">
    <property type="entry name" value="SIGMA54_INTERACT_4"/>
    <property type="match status" value="1"/>
</dbReference>
<dbReference type="InterPro" id="IPR035965">
    <property type="entry name" value="PAS-like_dom_sf"/>
</dbReference>
<organism evidence="11 12">
    <name type="scientific">Sinanaerobacter chloroacetimidivorans</name>
    <dbReference type="NCBI Taxonomy" id="2818044"/>
    <lineage>
        <taxon>Bacteria</taxon>
        <taxon>Bacillati</taxon>
        <taxon>Bacillota</taxon>
        <taxon>Clostridia</taxon>
        <taxon>Peptostreptococcales</taxon>
        <taxon>Anaerovoracaceae</taxon>
        <taxon>Sinanaerobacter</taxon>
    </lineage>
</organism>
<dbReference type="RefSeq" id="WP_227019591.1">
    <property type="nucleotide sequence ID" value="NZ_JAGSND010000013.1"/>
</dbReference>
<dbReference type="GO" id="GO:0006355">
    <property type="term" value="P:regulation of DNA-templated transcription"/>
    <property type="evidence" value="ECO:0007669"/>
    <property type="project" value="InterPro"/>
</dbReference>
<evidence type="ECO:0000313" key="11">
    <source>
        <dbReference type="EMBL" id="MBR0599457.1"/>
    </source>
</evidence>
<dbReference type="Gene3D" id="3.40.50.300">
    <property type="entry name" value="P-loop containing nucleotide triphosphate hydrolases"/>
    <property type="match status" value="1"/>
</dbReference>
<dbReference type="PANTHER" id="PTHR32071:SF57">
    <property type="entry name" value="C4-DICARBOXYLATE TRANSPORT TRANSCRIPTIONAL REGULATORY PROTEIN DCTD"/>
    <property type="match status" value="1"/>
</dbReference>
<evidence type="ECO:0000256" key="6">
    <source>
        <dbReference type="ARBA" id="ARBA00023163"/>
    </source>
</evidence>
<dbReference type="InterPro" id="IPR025943">
    <property type="entry name" value="Sigma_54_int_dom_ATP-bd_2"/>
</dbReference>
<dbReference type="Gene3D" id="1.10.8.60">
    <property type="match status" value="1"/>
</dbReference>
<dbReference type="InterPro" id="IPR003593">
    <property type="entry name" value="AAA+_ATPase"/>
</dbReference>
<comment type="caution">
    <text evidence="11">The sequence shown here is derived from an EMBL/GenBank/DDBJ whole genome shotgun (WGS) entry which is preliminary data.</text>
</comment>
<evidence type="ECO:0000256" key="2">
    <source>
        <dbReference type="ARBA" id="ARBA00022797"/>
    </source>
</evidence>
<dbReference type="PROSITE" id="PS00676">
    <property type="entry name" value="SIGMA54_INTERACT_2"/>
    <property type="match status" value="1"/>
</dbReference>
<dbReference type="InterPro" id="IPR000700">
    <property type="entry name" value="PAS-assoc_C"/>
</dbReference>
<dbReference type="EMBL" id="JAGSND010000013">
    <property type="protein sequence ID" value="MBR0599457.1"/>
    <property type="molecule type" value="Genomic_DNA"/>
</dbReference>
<dbReference type="CDD" id="cd00009">
    <property type="entry name" value="AAA"/>
    <property type="match status" value="1"/>
</dbReference>
<gene>
    <name evidence="11" type="ORF">KCX82_16340</name>
</gene>
<reference evidence="11" key="2">
    <citation type="submission" date="2021-04" db="EMBL/GenBank/DDBJ databases">
        <authorList>
            <person name="Liu J."/>
        </authorList>
    </citation>
    <scope>NUCLEOTIDE SEQUENCE</scope>
    <source>
        <strain evidence="11">BAD-6</strain>
    </source>
</reference>
<feature type="domain" description="PAC" evidence="10">
    <location>
        <begin position="79"/>
        <end position="131"/>
    </location>
</feature>
<accession>A0A8J7W220</accession>
<evidence type="ECO:0000259" key="10">
    <source>
        <dbReference type="PROSITE" id="PS50113"/>
    </source>
</evidence>
<dbReference type="SUPFAM" id="SSF55785">
    <property type="entry name" value="PYP-like sensor domain (PAS domain)"/>
    <property type="match status" value="1"/>
</dbReference>
<reference evidence="11" key="1">
    <citation type="submission" date="2021-04" db="EMBL/GenBank/DDBJ databases">
        <title>Sinoanaerobacter chloroacetimidivorans sp. nov., an obligate anaerobic bacterium isolated from anaerobic sludge.</title>
        <authorList>
            <person name="Bao Y."/>
        </authorList>
    </citation>
    <scope>NUCLEOTIDE SEQUENCE</scope>
    <source>
        <strain evidence="11">BAD-6</strain>
    </source>
</reference>
<dbReference type="FunFam" id="3.40.50.300:FF:000006">
    <property type="entry name" value="DNA-binding transcriptional regulator NtrC"/>
    <property type="match status" value="1"/>
</dbReference>
<evidence type="ECO:0000256" key="3">
    <source>
        <dbReference type="ARBA" id="ARBA00022840"/>
    </source>
</evidence>
<dbReference type="NCBIfam" id="TIGR00229">
    <property type="entry name" value="sensory_box"/>
    <property type="match status" value="1"/>
</dbReference>
<dbReference type="CDD" id="cd00130">
    <property type="entry name" value="PAS"/>
    <property type="match status" value="1"/>
</dbReference>
<dbReference type="Gene3D" id="3.30.450.20">
    <property type="entry name" value="PAS domain"/>
    <property type="match status" value="1"/>
</dbReference>
<protein>
    <recommendedName>
        <fullName evidence="7">HTH-type transcriptional regulatory protein TyrR</fullName>
    </recommendedName>
</protein>
<keyword evidence="6" id="KW-0804">Transcription</keyword>
<dbReference type="Pfam" id="PF13426">
    <property type="entry name" value="PAS_9"/>
    <property type="match status" value="1"/>
</dbReference>
<dbReference type="InterPro" id="IPR025662">
    <property type="entry name" value="Sigma_54_int_dom_ATP-bd_1"/>
</dbReference>
<evidence type="ECO:0000313" key="12">
    <source>
        <dbReference type="Proteomes" id="UP000675664"/>
    </source>
</evidence>
<dbReference type="InterPro" id="IPR058031">
    <property type="entry name" value="AAA_lid_NorR"/>
</dbReference>
<keyword evidence="1" id="KW-0547">Nucleotide-binding</keyword>
<dbReference type="PANTHER" id="PTHR32071">
    <property type="entry name" value="TRANSCRIPTIONAL REGULATORY PROTEIN"/>
    <property type="match status" value="1"/>
</dbReference>
<dbReference type="SMART" id="SM00382">
    <property type="entry name" value="AAA"/>
    <property type="match status" value="1"/>
</dbReference>
<feature type="domain" description="Sigma-54 factor interaction" evidence="8">
    <location>
        <begin position="150"/>
        <end position="379"/>
    </location>
</feature>
<name>A0A8J7W220_9FIRM</name>
<dbReference type="InterPro" id="IPR000014">
    <property type="entry name" value="PAS"/>
</dbReference>
<dbReference type="PROSITE" id="PS50113">
    <property type="entry name" value="PAC"/>
    <property type="match status" value="1"/>
</dbReference>